<sequence length="46" mass="5057">MELPQGFSDMIARCAAAAPVLSANFVLWNTLEKGQVNHFPLPFVQP</sequence>
<organism evidence="1 2">
    <name type="scientific">Ruminococcus albus 8</name>
    <dbReference type="NCBI Taxonomy" id="246199"/>
    <lineage>
        <taxon>Bacteria</taxon>
        <taxon>Bacillati</taxon>
        <taxon>Bacillota</taxon>
        <taxon>Clostridia</taxon>
        <taxon>Eubacteriales</taxon>
        <taxon>Oscillospiraceae</taxon>
        <taxon>Ruminococcus</taxon>
    </lineage>
</organism>
<reference evidence="1 2" key="1">
    <citation type="submission" date="2011-02" db="EMBL/GenBank/DDBJ databases">
        <authorList>
            <person name="Nelson K.E."/>
            <person name="Sutton G."/>
            <person name="Torralba M."/>
            <person name="Durkin S."/>
            <person name="Harkins D."/>
            <person name="Montgomery R."/>
            <person name="Ziemer C."/>
            <person name="Klaassens E."/>
            <person name="Ocuiv P."/>
            <person name="Morrison M."/>
        </authorList>
    </citation>
    <scope>NUCLEOTIDE SEQUENCE [LARGE SCALE GENOMIC DNA]</scope>
    <source>
        <strain evidence="1 2">8</strain>
    </source>
</reference>
<name>E9SE98_RUMAL</name>
<gene>
    <name evidence="1" type="ORF">CUS_5928</name>
</gene>
<comment type="caution">
    <text evidence="1">The sequence shown here is derived from an EMBL/GenBank/DDBJ whole genome shotgun (WGS) entry which is preliminary data.</text>
</comment>
<evidence type="ECO:0000313" key="2">
    <source>
        <dbReference type="Proteomes" id="UP000004259"/>
    </source>
</evidence>
<dbReference type="AlphaFoldDB" id="E9SE98"/>
<proteinExistence type="predicted"/>
<keyword evidence="2" id="KW-1185">Reference proteome</keyword>
<protein>
    <submittedName>
        <fullName evidence="1">Uncharacterized protein</fullName>
    </submittedName>
</protein>
<evidence type="ECO:0000313" key="1">
    <source>
        <dbReference type="EMBL" id="EGC02403.1"/>
    </source>
</evidence>
<dbReference type="EMBL" id="ADKM02000095">
    <property type="protein sequence ID" value="EGC02403.1"/>
    <property type="molecule type" value="Genomic_DNA"/>
</dbReference>
<accession>E9SE98</accession>
<dbReference type="Proteomes" id="UP000004259">
    <property type="component" value="Unassembled WGS sequence"/>
</dbReference>